<evidence type="ECO:0000313" key="2">
    <source>
        <dbReference type="EMBL" id="ARW18770.1"/>
    </source>
</evidence>
<evidence type="ECO:0000313" key="3">
    <source>
        <dbReference type="EMBL" id="WEA56495.1"/>
    </source>
</evidence>
<dbReference type="EMBL" id="CP118739">
    <property type="protein sequence ID" value="WEA56495.1"/>
    <property type="molecule type" value="Genomic_DNA"/>
</dbReference>
<name>A0A0R2HAI3_PEDPE</name>
<feature type="domain" description="NAD(P)-binding" evidence="1">
    <location>
        <begin position="61"/>
        <end position="165"/>
    </location>
</feature>
<dbReference type="Proteomes" id="UP001214131">
    <property type="component" value="Chromosome"/>
</dbReference>
<dbReference type="SMR" id="A0A0R2HAI3"/>
<organism evidence="2 4">
    <name type="scientific">Pediococcus pentosaceus</name>
    <dbReference type="NCBI Taxonomy" id="1255"/>
    <lineage>
        <taxon>Bacteria</taxon>
        <taxon>Bacillati</taxon>
        <taxon>Bacillota</taxon>
        <taxon>Bacilli</taxon>
        <taxon>Lactobacillales</taxon>
        <taxon>Lactobacillaceae</taxon>
        <taxon>Pediococcus</taxon>
    </lineage>
</organism>
<dbReference type="EMBL" id="CP021474">
    <property type="protein sequence ID" value="ARW18770.1"/>
    <property type="molecule type" value="Genomic_DNA"/>
</dbReference>
<dbReference type="Gene3D" id="3.40.50.720">
    <property type="entry name" value="NAD(P)-binding Rossmann-like Domain"/>
    <property type="match status" value="1"/>
</dbReference>
<evidence type="ECO:0000259" key="1">
    <source>
        <dbReference type="Pfam" id="PF13460"/>
    </source>
</evidence>
<evidence type="ECO:0000313" key="5">
    <source>
        <dbReference type="Proteomes" id="UP001214131"/>
    </source>
</evidence>
<dbReference type="AlphaFoldDB" id="A0A0R2HAI3"/>
<evidence type="ECO:0000313" key="4">
    <source>
        <dbReference type="Proteomes" id="UP000196118"/>
    </source>
</evidence>
<proteinExistence type="predicted"/>
<gene>
    <name evidence="3" type="ORF">PWB86_04650</name>
    <name evidence="2" type="ORF">S100892_00164</name>
</gene>
<accession>A0A0R2HAI3</accession>
<dbReference type="Proteomes" id="UP000196118">
    <property type="component" value="Chromosome"/>
</dbReference>
<dbReference type="RefSeq" id="WP_002833846.1">
    <property type="nucleotide sequence ID" value="NZ_BEWQ01000001.1"/>
</dbReference>
<dbReference type="OMA" id="SFKFEIQ"/>
<sequence>MNILAIGTERVISKKVLEELKQKSDFSVIICTPKQVKNIAAINYDVMYVDMLHLGMDEEFEGIIDQIEAGEIKANKIIFLATAGMDKEINPNWIEVQDLKELLLEVKYVAKLVDETELPYTILRPVEVSDEVQNVALNIIPEGEKISVDRVSEANLRTVIIDAITTNNYINQSIGISNKG</sequence>
<reference evidence="3 5" key="2">
    <citation type="submission" date="2023-02" db="EMBL/GenBank/DDBJ databases">
        <title>Comparative genomics and fermentation flavor characterization of five lactic acid bacteria reveal flavor biosynthesis metabolic pathways in fermented muskmelon puree.</title>
        <authorList>
            <person name="Yuan L."/>
            <person name="Li M."/>
            <person name="Xu X."/>
            <person name="Lao F."/>
            <person name="Wu J."/>
        </authorList>
    </citation>
    <scope>NUCLEOTIDE SEQUENCE [LARGE SCALE GENOMIC DNA]</scope>
    <source>
        <strain evidence="3 5">Ca-4</strain>
    </source>
</reference>
<dbReference type="InterPro" id="IPR016040">
    <property type="entry name" value="NAD(P)-bd_dom"/>
</dbReference>
<protein>
    <submittedName>
        <fullName evidence="3">NAD(P)H-binding protein</fullName>
    </submittedName>
</protein>
<dbReference type="GeneID" id="33062243"/>
<reference evidence="2 4" key="1">
    <citation type="submission" date="2017-05" db="EMBL/GenBank/DDBJ databases">
        <title>Genome sequence of Pediococcus pentosaceus strain SRCM100892.</title>
        <authorList>
            <person name="Cho S.H."/>
        </authorList>
    </citation>
    <scope>NUCLEOTIDE SEQUENCE [LARGE SCALE GENOMIC DNA]</scope>
    <source>
        <strain evidence="2 4">SRCM100892</strain>
    </source>
</reference>
<dbReference type="Pfam" id="PF13460">
    <property type="entry name" value="NAD_binding_10"/>
    <property type="match status" value="1"/>
</dbReference>